<comment type="pathway">
    <text evidence="9">Cofactor biosynthesis; (R)-pantothenate biosynthesis; beta-alanine from L-aspartate: step 1/1.</text>
</comment>
<dbReference type="PANTHER" id="PTHR21012">
    <property type="entry name" value="ASPARTATE 1-DECARBOXYLASE"/>
    <property type="match status" value="1"/>
</dbReference>
<comment type="PTM">
    <text evidence="9 12">Is synthesized initially as an inactive proenzyme, which is activated by self-cleavage at a specific serine bond to produce a beta-subunit with a hydroxyl group at its C-terminus and an alpha-subunit with a pyruvoyl group at its N-terminus.</text>
</comment>
<reference evidence="14" key="2">
    <citation type="submission" date="2020-09" db="EMBL/GenBank/DDBJ databases">
        <authorList>
            <person name="Sun Q."/>
            <person name="Kim S."/>
        </authorList>
    </citation>
    <scope>NUCLEOTIDE SEQUENCE</scope>
    <source>
        <strain evidence="14">KCTC 32513</strain>
    </source>
</reference>
<dbReference type="CDD" id="cd06919">
    <property type="entry name" value="Asp_decarbox"/>
    <property type="match status" value="1"/>
</dbReference>
<dbReference type="EC" id="4.1.1.11" evidence="9"/>
<keyword evidence="2 9" id="KW-0566">Pantothenate biosynthesis</keyword>
<accession>A0A8J3CQ26</accession>
<comment type="similarity">
    <text evidence="9">Belongs to the PanD family.</text>
</comment>
<evidence type="ECO:0000256" key="1">
    <source>
        <dbReference type="ARBA" id="ARBA00022490"/>
    </source>
</evidence>
<evidence type="ECO:0000256" key="8">
    <source>
        <dbReference type="ARBA" id="ARBA00023317"/>
    </source>
</evidence>
<feature type="chain" id="PRO_5035348851" description="Aspartate 1-decarboxylase alpha chain" evidence="9 13">
    <location>
        <begin position="25"/>
        <end position="123"/>
    </location>
</feature>
<comment type="subunit">
    <text evidence="9">Heterooctamer of four alpha and four beta subunits.</text>
</comment>
<proteinExistence type="inferred from homology"/>
<dbReference type="GO" id="GO:0015940">
    <property type="term" value="P:pantothenate biosynthetic process"/>
    <property type="evidence" value="ECO:0007669"/>
    <property type="project" value="UniProtKB-UniRule"/>
</dbReference>
<evidence type="ECO:0000256" key="11">
    <source>
        <dbReference type="PIRSR" id="PIRSR006246-2"/>
    </source>
</evidence>
<dbReference type="PIRSF" id="PIRSF006246">
    <property type="entry name" value="Asp_decarbox"/>
    <property type="match status" value="1"/>
</dbReference>
<keyword evidence="8 9" id="KW-0670">Pyruvate</keyword>
<keyword evidence="7 9" id="KW-0704">Schiff base</keyword>
<evidence type="ECO:0000256" key="12">
    <source>
        <dbReference type="PIRSR" id="PIRSR006246-3"/>
    </source>
</evidence>
<feature type="active site" description="Proton donor" evidence="9 10">
    <location>
        <position position="58"/>
    </location>
</feature>
<comment type="cofactor">
    <cofactor evidence="9 10">
        <name>pyruvate</name>
        <dbReference type="ChEBI" id="CHEBI:15361"/>
    </cofactor>
    <text evidence="9 10">Binds 1 pyruvoyl group covalently per subunit.</text>
</comment>
<protein>
    <recommendedName>
        <fullName evidence="9">Aspartate 1-decarboxylase</fullName>
        <ecNumber evidence="9">4.1.1.11</ecNumber>
    </recommendedName>
    <alternativeName>
        <fullName evidence="9">Aspartate alpha-decarboxylase</fullName>
    </alternativeName>
    <component>
        <recommendedName>
            <fullName evidence="9">Aspartate 1-decarboxylase beta chain</fullName>
        </recommendedName>
    </component>
    <component>
        <recommendedName>
            <fullName evidence="9">Aspartate 1-decarboxylase alpha chain</fullName>
        </recommendedName>
    </component>
</protein>
<evidence type="ECO:0000256" key="4">
    <source>
        <dbReference type="ARBA" id="ARBA00022813"/>
    </source>
</evidence>
<dbReference type="GO" id="GO:0005829">
    <property type="term" value="C:cytosol"/>
    <property type="evidence" value="ECO:0007669"/>
    <property type="project" value="TreeGrafter"/>
</dbReference>
<evidence type="ECO:0000256" key="5">
    <source>
        <dbReference type="ARBA" id="ARBA00023145"/>
    </source>
</evidence>
<feature type="modified residue" description="Pyruvic acid (Ser)" evidence="9 12">
    <location>
        <position position="25"/>
    </location>
</feature>
<keyword evidence="3 9" id="KW-0210">Decarboxylase</keyword>
<dbReference type="InterPro" id="IPR003190">
    <property type="entry name" value="Asp_decarbox"/>
</dbReference>
<evidence type="ECO:0000256" key="7">
    <source>
        <dbReference type="ARBA" id="ARBA00023270"/>
    </source>
</evidence>
<dbReference type="NCBIfam" id="TIGR00223">
    <property type="entry name" value="panD"/>
    <property type="match status" value="1"/>
</dbReference>
<dbReference type="InterPro" id="IPR009010">
    <property type="entry name" value="Asp_de-COase-like_dom_sf"/>
</dbReference>
<evidence type="ECO:0000256" key="9">
    <source>
        <dbReference type="HAMAP-Rule" id="MF_00446"/>
    </source>
</evidence>
<dbReference type="RefSeq" id="WP_189497099.1">
    <property type="nucleotide sequence ID" value="NZ_BMZH01000005.1"/>
</dbReference>
<evidence type="ECO:0000256" key="6">
    <source>
        <dbReference type="ARBA" id="ARBA00023239"/>
    </source>
</evidence>
<name>A0A8J3CQ26_9PROT</name>
<evidence type="ECO:0000256" key="2">
    <source>
        <dbReference type="ARBA" id="ARBA00022655"/>
    </source>
</evidence>
<dbReference type="SUPFAM" id="SSF50692">
    <property type="entry name" value="ADC-like"/>
    <property type="match status" value="1"/>
</dbReference>
<evidence type="ECO:0000256" key="13">
    <source>
        <dbReference type="PIRSR" id="PIRSR006246-5"/>
    </source>
</evidence>
<comment type="subcellular location">
    <subcellularLocation>
        <location evidence="9">Cytoplasm</location>
    </subcellularLocation>
</comment>
<evidence type="ECO:0000256" key="10">
    <source>
        <dbReference type="PIRSR" id="PIRSR006246-1"/>
    </source>
</evidence>
<keyword evidence="15" id="KW-1185">Reference proteome</keyword>
<dbReference type="Proteomes" id="UP000634004">
    <property type="component" value="Unassembled WGS sequence"/>
</dbReference>
<keyword evidence="1 9" id="KW-0963">Cytoplasm</keyword>
<feature type="chain" id="PRO_5035348852" description="Aspartate 1-decarboxylase beta chain" evidence="9 13">
    <location>
        <begin position="1"/>
        <end position="24"/>
    </location>
</feature>
<dbReference type="EMBL" id="BMZH01000005">
    <property type="protein sequence ID" value="GHA93238.1"/>
    <property type="molecule type" value="Genomic_DNA"/>
</dbReference>
<dbReference type="AlphaFoldDB" id="A0A8J3CQ26"/>
<comment type="function">
    <text evidence="9">Catalyzes the pyruvoyl-dependent decarboxylation of aspartate to produce beta-alanine.</text>
</comment>
<dbReference type="GO" id="GO:0006523">
    <property type="term" value="P:alanine biosynthetic process"/>
    <property type="evidence" value="ECO:0007669"/>
    <property type="project" value="InterPro"/>
</dbReference>
<dbReference type="Gene3D" id="2.40.40.20">
    <property type="match status" value="1"/>
</dbReference>
<dbReference type="PANTHER" id="PTHR21012:SF0">
    <property type="entry name" value="ASPARTATE 1-DECARBOXYLASE"/>
    <property type="match status" value="1"/>
</dbReference>
<evidence type="ECO:0000313" key="15">
    <source>
        <dbReference type="Proteomes" id="UP000634004"/>
    </source>
</evidence>
<gene>
    <name evidence="9 14" type="primary">panD</name>
    <name evidence="14" type="ORF">GCM10009069_15350</name>
</gene>
<dbReference type="Pfam" id="PF02261">
    <property type="entry name" value="Asp_decarbox"/>
    <property type="match status" value="1"/>
</dbReference>
<sequence>MILTMMKGKIHRATVTQADLHYEGSISIDRDLLDLSGILPNEQVDILNITNGERFTTYAITAPRGSKTFGLNGAAARRVQLGDKIIIITYAQMEAEIAKSYEPKVVLLDEHNEVIAPPLAANG</sequence>
<evidence type="ECO:0000313" key="14">
    <source>
        <dbReference type="EMBL" id="GHA93238.1"/>
    </source>
</evidence>
<organism evidence="14 15">
    <name type="scientific">Algimonas arctica</name>
    <dbReference type="NCBI Taxonomy" id="1479486"/>
    <lineage>
        <taxon>Bacteria</taxon>
        <taxon>Pseudomonadati</taxon>
        <taxon>Pseudomonadota</taxon>
        <taxon>Alphaproteobacteria</taxon>
        <taxon>Maricaulales</taxon>
        <taxon>Robiginitomaculaceae</taxon>
        <taxon>Algimonas</taxon>
    </lineage>
</organism>
<dbReference type="HAMAP" id="MF_00446">
    <property type="entry name" value="PanD"/>
    <property type="match status" value="1"/>
</dbReference>
<evidence type="ECO:0000256" key="3">
    <source>
        <dbReference type="ARBA" id="ARBA00022793"/>
    </source>
</evidence>
<feature type="active site" description="Schiff-base intermediate with substrate; via pyruvic acid" evidence="9 10">
    <location>
        <position position="25"/>
    </location>
</feature>
<dbReference type="UniPathway" id="UPA00028">
    <property type="reaction ID" value="UER00002"/>
</dbReference>
<dbReference type="GO" id="GO:0004068">
    <property type="term" value="F:aspartate 1-decarboxylase activity"/>
    <property type="evidence" value="ECO:0007669"/>
    <property type="project" value="UniProtKB-UniRule"/>
</dbReference>
<comment type="caution">
    <text evidence="14">The sequence shown here is derived from an EMBL/GenBank/DDBJ whole genome shotgun (WGS) entry which is preliminary data.</text>
</comment>
<keyword evidence="5 9" id="KW-0865">Zymogen</keyword>
<keyword evidence="4 9" id="KW-0068">Autocatalytic cleavage</keyword>
<feature type="binding site" evidence="9 11">
    <location>
        <begin position="73"/>
        <end position="75"/>
    </location>
    <ligand>
        <name>substrate</name>
    </ligand>
</feature>
<comment type="catalytic activity">
    <reaction evidence="9">
        <text>L-aspartate + H(+) = beta-alanine + CO2</text>
        <dbReference type="Rhea" id="RHEA:19497"/>
        <dbReference type="ChEBI" id="CHEBI:15378"/>
        <dbReference type="ChEBI" id="CHEBI:16526"/>
        <dbReference type="ChEBI" id="CHEBI:29991"/>
        <dbReference type="ChEBI" id="CHEBI:57966"/>
        <dbReference type="EC" id="4.1.1.11"/>
    </reaction>
</comment>
<reference evidence="14" key="1">
    <citation type="journal article" date="2014" name="Int. J. Syst. Evol. Microbiol.">
        <title>Complete genome sequence of Corynebacterium casei LMG S-19264T (=DSM 44701T), isolated from a smear-ripened cheese.</title>
        <authorList>
            <consortium name="US DOE Joint Genome Institute (JGI-PGF)"/>
            <person name="Walter F."/>
            <person name="Albersmeier A."/>
            <person name="Kalinowski J."/>
            <person name="Ruckert C."/>
        </authorList>
    </citation>
    <scope>NUCLEOTIDE SEQUENCE</scope>
    <source>
        <strain evidence="14">KCTC 32513</strain>
    </source>
</reference>
<keyword evidence="6 9" id="KW-0456">Lyase</keyword>
<feature type="binding site" evidence="9 11">
    <location>
        <position position="57"/>
    </location>
    <ligand>
        <name>substrate</name>
    </ligand>
</feature>